<dbReference type="Gene3D" id="2.130.10.10">
    <property type="entry name" value="YVTN repeat-like/Quinoprotein amine dehydrogenase"/>
    <property type="match status" value="2"/>
</dbReference>
<dbReference type="InterPro" id="IPR046985">
    <property type="entry name" value="IP5"/>
</dbReference>
<evidence type="ECO:0000259" key="2">
    <source>
        <dbReference type="SMART" id="SM00128"/>
    </source>
</evidence>
<feature type="compositionally biased region" description="Acidic residues" evidence="1">
    <location>
        <begin position="238"/>
        <end position="263"/>
    </location>
</feature>
<dbReference type="PANTHER" id="PTHR11200">
    <property type="entry name" value="INOSITOL 5-PHOSPHATASE"/>
    <property type="match status" value="1"/>
</dbReference>
<dbReference type="Pfam" id="PF22669">
    <property type="entry name" value="Exo_endo_phos2"/>
    <property type="match status" value="1"/>
</dbReference>
<dbReference type="GO" id="GO:0046856">
    <property type="term" value="P:phosphatidylinositol dephosphorylation"/>
    <property type="evidence" value="ECO:0007669"/>
    <property type="project" value="InterPro"/>
</dbReference>
<feature type="compositionally biased region" description="Polar residues" evidence="1">
    <location>
        <begin position="457"/>
        <end position="466"/>
    </location>
</feature>
<dbReference type="PANTHER" id="PTHR11200:SF240">
    <property type="entry name" value="INOSITOL POLYPHOSPHATE 5-PHOSPHATASE C9G1.10C-RELATED"/>
    <property type="match status" value="1"/>
</dbReference>
<dbReference type="Proteomes" id="UP000654370">
    <property type="component" value="Unassembled WGS sequence"/>
</dbReference>
<feature type="compositionally biased region" description="Polar residues" evidence="1">
    <location>
        <begin position="305"/>
        <end position="323"/>
    </location>
</feature>
<feature type="domain" description="Inositol polyphosphate-related phosphatase" evidence="2">
    <location>
        <begin position="836"/>
        <end position="1189"/>
    </location>
</feature>
<dbReference type="Gene3D" id="3.60.10.10">
    <property type="entry name" value="Endonuclease/exonuclease/phosphatase"/>
    <property type="match status" value="1"/>
</dbReference>
<sequence>MDESDDSVPVNFKALKERWQRQEVGDHNKSIENSPRSSPLNTPPKLPTPASASPAPPIKPVHSNVTTSTLNVRGPAESVKIPVSPEPRRQVTAITPDAIAKKGTPPPRPVSPSTGRLAPKPPVVKDDQEASQKAKQDPFVDSNSNLPSKRVSLLSQQFEGAQLQPPRNGANISKPPIPSKPTNAFKEVPPSRAKSSNETNTTQPIDYGSQRTGIDHLSGSFKAAPSPEHIHKRSPEMDQNDESTSESEEDSEEDSDEQEEEQSGDQAIAMHDIYSRSPISVPITSNKQKRAPPPPPPVSRRNRIAQLQQQSESPGQKASNASQDGLRHMPVKPIPTEISSRPPIQDAVEKPPSLNDQKARQALDHFSAPLLPPRPNLPGRTQNDTDLPDQPFMSRQIQSPKPLSRAKTIGGGYEAGPPLPNRPADPRASPLSRSSSVYRDTSSGDSYTPGTSEGHASDNSSPGLQRSQTIARTERLFAPKLYPDHANANRSPPYVDGPLTVHCRGQAKIYALSGTTVATGSHSTKIYNTYTGDNLVTIDHSASNDVNNRVCSMAFAPSTRFEDEGKHLWVGLNDGSIMVIDAQSGEILGKRTDVHSHPVTLLLRYHNQEIWTIDDNGSMNIWPVIHGSLAKGHHHHPLELHTRRDKVSGKLNIAQIMHNQLWLASGRVLDVYQITTDGPNVSIARVRIPNNVGNITQLAFLPYHQGKAFVGHDDGQITVWSTDTIAQMQIISLSIYGVCSMLAVGDYHLWIGYNTGMIYVYDTRPERWLVVKMWKAHQGQVINMVLDESTIARDQNIIQVASMDANGVIQIWDGLLSDNWRDQEMNKRMTEYCDYRDAKILISSWNIDANKPEKFDPRDEQKVHEWLTSMRDPDIIAVGIQEIVDLESKKQTASEFYLLICNRPNTQGTKKKSTVVEEEELLTHRYRLWHNYLVQVLASEYGTDAYTVVKTEQLVGLFSCIFVRTSEADRIFHKDSTVVKTGLKVMSKSIHGNKGGIAIRFLFDHTSLCFVNCHLAAGQSHVRQRNSDAEGILQLANLEPLPQYYDVFVNGGDGNFVLDHELCFMSGDFNYRIDMSREQVLKLLSGPNKDAVYTTLQKEDQLRKQTITNPLFKLLMFNESPIRFDPTYKYDPGTDFYDRSEKKRIPAWCDRVLYRGPYLQNEHYMRHEPRASDHRPISAGFTTKVKTIDDQRRDRIVEKVELAWHQNLQKLVQKKKIEWLLGYGLCDQRVAQQTLASANWSMMEALRLMIET</sequence>
<evidence type="ECO:0000256" key="1">
    <source>
        <dbReference type="SAM" id="MobiDB-lite"/>
    </source>
</evidence>
<dbReference type="InterPro" id="IPR000300">
    <property type="entry name" value="IPPc"/>
</dbReference>
<reference evidence="3" key="1">
    <citation type="submission" date="2020-12" db="EMBL/GenBank/DDBJ databases">
        <title>Metabolic potential, ecology and presence of endohyphal bacteria is reflected in genomic diversity of Mucoromycotina.</title>
        <authorList>
            <person name="Muszewska A."/>
            <person name="Okrasinska A."/>
            <person name="Steczkiewicz K."/>
            <person name="Drgas O."/>
            <person name="Orlowska M."/>
            <person name="Perlinska-Lenart U."/>
            <person name="Aleksandrzak-Piekarczyk T."/>
            <person name="Szatraj K."/>
            <person name="Zielenkiewicz U."/>
            <person name="Pilsyk S."/>
            <person name="Malc E."/>
            <person name="Mieczkowski P."/>
            <person name="Kruszewska J.S."/>
            <person name="Biernat P."/>
            <person name="Pawlowska J."/>
        </authorList>
    </citation>
    <scope>NUCLEOTIDE SEQUENCE</scope>
    <source>
        <strain evidence="3">WA0000067209</strain>
    </source>
</reference>
<dbReference type="SUPFAM" id="SSF56219">
    <property type="entry name" value="DNase I-like"/>
    <property type="match status" value="1"/>
</dbReference>
<feature type="region of interest" description="Disordered" evidence="1">
    <location>
        <begin position="1"/>
        <end position="466"/>
    </location>
</feature>
<proteinExistence type="predicted"/>
<feature type="compositionally biased region" description="Basic and acidic residues" evidence="1">
    <location>
        <begin position="123"/>
        <end position="138"/>
    </location>
</feature>
<feature type="compositionally biased region" description="Polar residues" evidence="1">
    <location>
        <begin position="31"/>
        <end position="40"/>
    </location>
</feature>
<evidence type="ECO:0000313" key="4">
    <source>
        <dbReference type="Proteomes" id="UP000654370"/>
    </source>
</evidence>
<keyword evidence="4" id="KW-1185">Reference proteome</keyword>
<dbReference type="InterPro" id="IPR001680">
    <property type="entry name" value="WD40_rpt"/>
</dbReference>
<dbReference type="InterPro" id="IPR036691">
    <property type="entry name" value="Endo/exonu/phosph_ase_sf"/>
</dbReference>
<accession>A0A8H7UB55</accession>
<gene>
    <name evidence="3" type="ORF">INT43_001941</name>
</gene>
<dbReference type="SUPFAM" id="SSF50978">
    <property type="entry name" value="WD40 repeat-like"/>
    <property type="match status" value="1"/>
</dbReference>
<feature type="compositionally biased region" description="Polar residues" evidence="1">
    <location>
        <begin position="193"/>
        <end position="212"/>
    </location>
</feature>
<dbReference type="InterPro" id="IPR036322">
    <property type="entry name" value="WD40_repeat_dom_sf"/>
</dbReference>
<evidence type="ECO:0000313" key="3">
    <source>
        <dbReference type="EMBL" id="KAG2179091.1"/>
    </source>
</evidence>
<feature type="compositionally biased region" description="Polar residues" evidence="1">
    <location>
        <begin position="141"/>
        <end position="159"/>
    </location>
</feature>
<comment type="caution">
    <text evidence="3">The sequence shown here is derived from an EMBL/GenBank/DDBJ whole genome shotgun (WGS) entry which is preliminary data.</text>
</comment>
<dbReference type="GO" id="GO:0004439">
    <property type="term" value="F:phosphatidylinositol-4,5-bisphosphate 5-phosphatase activity"/>
    <property type="evidence" value="ECO:0007669"/>
    <property type="project" value="TreeGrafter"/>
</dbReference>
<dbReference type="AlphaFoldDB" id="A0A8H7UB55"/>
<name>A0A8H7UB55_MORIS</name>
<feature type="compositionally biased region" description="Low complexity" evidence="1">
    <location>
        <begin position="432"/>
        <end position="446"/>
    </location>
</feature>
<organism evidence="3 4">
    <name type="scientific">Mortierella isabellina</name>
    <name type="common">Filamentous fungus</name>
    <name type="synonym">Umbelopsis isabellina</name>
    <dbReference type="NCBI Taxonomy" id="91625"/>
    <lineage>
        <taxon>Eukaryota</taxon>
        <taxon>Fungi</taxon>
        <taxon>Fungi incertae sedis</taxon>
        <taxon>Mucoromycota</taxon>
        <taxon>Mucoromycotina</taxon>
        <taxon>Umbelopsidomycetes</taxon>
        <taxon>Umbelopsidales</taxon>
        <taxon>Umbelopsidaceae</taxon>
        <taxon>Umbelopsis</taxon>
    </lineage>
</organism>
<dbReference type="SMART" id="SM00320">
    <property type="entry name" value="WD40"/>
    <property type="match status" value="4"/>
</dbReference>
<dbReference type="EMBL" id="JAEPQZ010000007">
    <property type="protein sequence ID" value="KAG2179091.1"/>
    <property type="molecule type" value="Genomic_DNA"/>
</dbReference>
<protein>
    <recommendedName>
        <fullName evidence="2">Inositol polyphosphate-related phosphatase domain-containing protein</fullName>
    </recommendedName>
</protein>
<dbReference type="InterPro" id="IPR015943">
    <property type="entry name" value="WD40/YVTN_repeat-like_dom_sf"/>
</dbReference>
<dbReference type="SMART" id="SM00128">
    <property type="entry name" value="IPPc"/>
    <property type="match status" value="1"/>
</dbReference>
<feature type="compositionally biased region" description="Basic and acidic residues" evidence="1">
    <location>
        <begin position="14"/>
        <end position="30"/>
    </location>
</feature>
<dbReference type="OrthoDB" id="2248459at2759"/>